<dbReference type="InterPro" id="IPR043968">
    <property type="entry name" value="SGNH"/>
</dbReference>
<evidence type="ECO:0000259" key="2">
    <source>
        <dbReference type="Pfam" id="PF01757"/>
    </source>
</evidence>
<dbReference type="InterPro" id="IPR002656">
    <property type="entry name" value="Acyl_transf_3_dom"/>
</dbReference>
<evidence type="ECO:0000256" key="1">
    <source>
        <dbReference type="SAM" id="Phobius"/>
    </source>
</evidence>
<feature type="domain" description="SGNH" evidence="3">
    <location>
        <begin position="434"/>
        <end position="658"/>
    </location>
</feature>
<dbReference type="InterPro" id="IPR050879">
    <property type="entry name" value="Acyltransferase_3"/>
</dbReference>
<feature type="transmembrane region" description="Helical" evidence="1">
    <location>
        <begin position="39"/>
        <end position="57"/>
    </location>
</feature>
<reference evidence="4 5" key="1">
    <citation type="submission" date="2024-09" db="EMBL/GenBank/DDBJ databases">
        <authorList>
            <person name="Sun Q."/>
            <person name="Mori K."/>
        </authorList>
    </citation>
    <scope>NUCLEOTIDE SEQUENCE [LARGE SCALE GENOMIC DNA]</scope>
    <source>
        <strain evidence="4 5">JCM 12763</strain>
    </source>
</reference>
<feature type="transmembrane region" description="Helical" evidence="1">
    <location>
        <begin position="141"/>
        <end position="162"/>
    </location>
</feature>
<dbReference type="Pfam" id="PF19040">
    <property type="entry name" value="SGNH"/>
    <property type="match status" value="1"/>
</dbReference>
<feature type="transmembrane region" description="Helical" evidence="1">
    <location>
        <begin position="321"/>
        <end position="339"/>
    </location>
</feature>
<protein>
    <submittedName>
        <fullName evidence="4">Acyltransferase family protein</fullName>
        <ecNumber evidence="4">2.3.1.-</ecNumber>
    </submittedName>
</protein>
<keyword evidence="1" id="KW-0812">Transmembrane</keyword>
<organism evidence="4 5">
    <name type="scientific">Ornithinimicrobium kibberense</name>
    <dbReference type="NCBI Taxonomy" id="282060"/>
    <lineage>
        <taxon>Bacteria</taxon>
        <taxon>Bacillati</taxon>
        <taxon>Actinomycetota</taxon>
        <taxon>Actinomycetes</taxon>
        <taxon>Micrococcales</taxon>
        <taxon>Ornithinimicrobiaceae</taxon>
        <taxon>Ornithinimicrobium</taxon>
    </lineage>
</organism>
<gene>
    <name evidence="4" type="ORF">ACFFN0_02960</name>
</gene>
<evidence type="ECO:0000313" key="5">
    <source>
        <dbReference type="Proteomes" id="UP001589613"/>
    </source>
</evidence>
<feature type="transmembrane region" description="Helical" evidence="1">
    <location>
        <begin position="258"/>
        <end position="279"/>
    </location>
</feature>
<dbReference type="EMBL" id="JBHMAX010000006">
    <property type="protein sequence ID" value="MFB9731000.1"/>
    <property type="molecule type" value="Genomic_DNA"/>
</dbReference>
<dbReference type="Pfam" id="PF01757">
    <property type="entry name" value="Acyl_transf_3"/>
    <property type="match status" value="1"/>
</dbReference>
<keyword evidence="1" id="KW-1133">Transmembrane helix</keyword>
<feature type="transmembrane region" description="Helical" evidence="1">
    <location>
        <begin position="174"/>
        <end position="195"/>
    </location>
</feature>
<keyword evidence="4" id="KW-0808">Transferase</keyword>
<dbReference type="EC" id="2.3.1.-" evidence="4"/>
<proteinExistence type="predicted"/>
<dbReference type="PANTHER" id="PTHR23028">
    <property type="entry name" value="ACETYLTRANSFERASE"/>
    <property type="match status" value="1"/>
</dbReference>
<name>A0ABV5UZL4_9MICO</name>
<feature type="domain" description="Acyltransferase 3" evidence="2">
    <location>
        <begin position="13"/>
        <end position="339"/>
    </location>
</feature>
<dbReference type="RefSeq" id="WP_141337311.1">
    <property type="nucleotide sequence ID" value="NZ_JBHMAX010000006.1"/>
</dbReference>
<feature type="transmembrane region" description="Helical" evidence="1">
    <location>
        <begin position="17"/>
        <end position="33"/>
    </location>
</feature>
<feature type="transmembrane region" description="Helical" evidence="1">
    <location>
        <begin position="234"/>
        <end position="252"/>
    </location>
</feature>
<feature type="transmembrane region" description="Helical" evidence="1">
    <location>
        <begin position="78"/>
        <end position="99"/>
    </location>
</feature>
<dbReference type="PANTHER" id="PTHR23028:SF53">
    <property type="entry name" value="ACYL_TRANSF_3 DOMAIN-CONTAINING PROTEIN"/>
    <property type="match status" value="1"/>
</dbReference>
<feature type="transmembrane region" description="Helical" evidence="1">
    <location>
        <begin position="291"/>
        <end position="315"/>
    </location>
</feature>
<evidence type="ECO:0000259" key="3">
    <source>
        <dbReference type="Pfam" id="PF19040"/>
    </source>
</evidence>
<sequence>MATEVAQERRFRADIEGLRAVTALLVAVYHIWLGRVSGGVDVFFVVAGFLVTGTLLRQLQLTGRVRPGRFLGRLLVRLLPNALTVLLAVVLATVVVLPVTRRAEVLTEVAASALYVENWHLMASSVDYLARDRENSPVQHFWAMSIQGQFYVVWLAVALLTVALGARRAAHRRFTVLVAAVTGVSFVWSVLHTWIDQPVAYFHPGTRAWEFGVGALVALGAGRALRLTDRGERVLGWAGLTLLLLTGVLLPVSTAFPGAAAIVPVLGAVLILVTGRPVPGSAARVLSARPLVSLGGVAYGIYLWHWPLLVLVLHVRGADRVGAVDGTLVLVTAVALAYASTHLVERPLRALRWERRGEWVAPLAGAAAALLLVGTTSTVSAATSPRMPVGDDVRLAHWADPGSRADLTVPASADPYPGVVAASQDHPTVSLDGCHQGLREAELVRCVYGDPDGSRTMVLVGGSHSAHWQPALDEIGRQTGWRVETMTKSGCRQGLNLVGPEHALYDDPRINDSCRAWNAEVLSVLLAERPDLVVASTTTVDDGTETLPAYYREFWTELDASGLDLLGIRATPRATTDRVDCIAEHGPAAAECALARQDTLAAVNPAEALADELPGLTLADLTDWLCDDLSCPPVVEDTVVYHDAHHLTATFSRALAQPLYRAVPQVFSTS</sequence>
<evidence type="ECO:0000313" key="4">
    <source>
        <dbReference type="EMBL" id="MFB9731000.1"/>
    </source>
</evidence>
<keyword evidence="5" id="KW-1185">Reference proteome</keyword>
<keyword evidence="1" id="KW-0472">Membrane</keyword>
<dbReference type="Proteomes" id="UP001589613">
    <property type="component" value="Unassembled WGS sequence"/>
</dbReference>
<dbReference type="GO" id="GO:0016746">
    <property type="term" value="F:acyltransferase activity"/>
    <property type="evidence" value="ECO:0007669"/>
    <property type="project" value="UniProtKB-KW"/>
</dbReference>
<feature type="transmembrane region" description="Helical" evidence="1">
    <location>
        <begin position="207"/>
        <end position="225"/>
    </location>
</feature>
<feature type="transmembrane region" description="Helical" evidence="1">
    <location>
        <begin position="359"/>
        <end position="379"/>
    </location>
</feature>
<keyword evidence="4" id="KW-0012">Acyltransferase</keyword>
<comment type="caution">
    <text evidence="4">The sequence shown here is derived from an EMBL/GenBank/DDBJ whole genome shotgun (WGS) entry which is preliminary data.</text>
</comment>
<accession>A0ABV5UZL4</accession>